<sequence>MNKSVGYPLSKEEIKSKPSFWNRILGLSRKSHIKDKKKEDYYNKQGTLHSSFRTIRPTLQNNSNESSDEGGNFTTLECSAFLEVHKDAGILFLNKEPLQKLVSKEENKHVQFAPTPMNKCYTIDNKAAPSQKGNSDEDKENMDIYKAMKPIRPILRFEKNDGNAKKDLKFGVRNLKVSTEKELVNVTFVEGPQVKKTPTFPRTSTKVTLLDRKNASLPQLNISNIARYGSLPRTINAEEKSISANEFCTAADRNDTKEPYVSLHKQYIPVPSKDRLQTEWHRRSLKNTNTYRQSCYGVSDPSRVIEQQTIEHSLSTQNNFHRLSMGPNMIHSRATDLTMALGRFHKSMISKYSDSNRSIQTIATVAQSTSGQAMNLAHKSMFWPSKLPEKAHRNTKEETKVKIPNKAINEIGLPVTTHVNDGLREKKRQTSCTNYIPLSEMYSKKYDRNKVPDVTNNTETSQNLSKCNVSKPYNLNPRLFSQENISGNILVPVTSCCNSTYDNRKQLTMKGNISSGCKIDSSVNISENKKQNIKLALYSQKRKIVNKICKYKAKQTEEGFSSMADDECSFNCSCSSCESRLSILNKRNALRSIPQSKEKLFMRKNESEIIEEEQSVKETEVLGTVLKQKCVGDQVEPSSSTTWYDCNDSLCKTPVVKRTSEKETCTTPQTIKMSPSKQSAGSIYENITRIINSATKRNFKEEDIKRAFSTPLSKEGKINLSFNGKTSRTLFSQKHADYKPERNRNENAKFNTRDRSEIYFNDSIVLLQEIFQKLSQECKDLLHPCTSTSVCDDNTSSDASEKLNTTSSKYANDIFKSLHSTELSEDAFADIIGGIAQNIFLETKAKRKVKRLTQSKSLPNLTQKENILKVISTATSMRHICGPENNKRYKTENSRETIQQNYSQSGTSSANDIELGSRQLPDGWSRTPTTISTQTSNSITSDKTPNNESKMSDSNCTASELELLEKVIRVGMGLPPDDKVHKIPFYSTSPAKSKKYKSKDVLSGKGKLKLKIYNNSGLVTVHGIL</sequence>
<feature type="compositionally biased region" description="Polar residues" evidence="1">
    <location>
        <begin position="942"/>
        <end position="955"/>
    </location>
</feature>
<keyword evidence="3" id="KW-1185">Reference proteome</keyword>
<evidence type="ECO:0000313" key="3">
    <source>
        <dbReference type="Proteomes" id="UP000054359"/>
    </source>
</evidence>
<protein>
    <submittedName>
        <fullName evidence="2">Uncharacterized protein</fullName>
    </submittedName>
</protein>
<feature type="non-terminal residue" evidence="2">
    <location>
        <position position="1025"/>
    </location>
</feature>
<name>A0A087TR44_STEMI</name>
<feature type="compositionally biased region" description="Basic and acidic residues" evidence="1">
    <location>
        <begin position="885"/>
        <end position="895"/>
    </location>
</feature>
<dbReference type="EMBL" id="KK116368">
    <property type="protein sequence ID" value="KFM67583.1"/>
    <property type="molecule type" value="Genomic_DNA"/>
</dbReference>
<dbReference type="OrthoDB" id="6425427at2759"/>
<dbReference type="AlphaFoldDB" id="A0A087TR44"/>
<evidence type="ECO:0000313" key="2">
    <source>
        <dbReference type="EMBL" id="KFM67583.1"/>
    </source>
</evidence>
<dbReference type="Proteomes" id="UP000054359">
    <property type="component" value="Unassembled WGS sequence"/>
</dbReference>
<dbReference type="OMA" id="NSALMEM"/>
<organism evidence="2 3">
    <name type="scientific">Stegodyphus mimosarum</name>
    <name type="common">African social velvet spider</name>
    <dbReference type="NCBI Taxonomy" id="407821"/>
    <lineage>
        <taxon>Eukaryota</taxon>
        <taxon>Metazoa</taxon>
        <taxon>Ecdysozoa</taxon>
        <taxon>Arthropoda</taxon>
        <taxon>Chelicerata</taxon>
        <taxon>Arachnida</taxon>
        <taxon>Araneae</taxon>
        <taxon>Araneomorphae</taxon>
        <taxon>Entelegynae</taxon>
        <taxon>Eresoidea</taxon>
        <taxon>Eresidae</taxon>
        <taxon>Stegodyphus</taxon>
    </lineage>
</organism>
<reference evidence="2 3" key="1">
    <citation type="submission" date="2013-11" db="EMBL/GenBank/DDBJ databases">
        <title>Genome sequencing of Stegodyphus mimosarum.</title>
        <authorList>
            <person name="Bechsgaard J."/>
        </authorList>
    </citation>
    <scope>NUCLEOTIDE SEQUENCE [LARGE SCALE GENOMIC DNA]</scope>
</reference>
<feature type="region of interest" description="Disordered" evidence="1">
    <location>
        <begin position="881"/>
        <end position="955"/>
    </location>
</feature>
<accession>A0A087TR44</accession>
<evidence type="ECO:0000256" key="1">
    <source>
        <dbReference type="SAM" id="MobiDB-lite"/>
    </source>
</evidence>
<feature type="compositionally biased region" description="Low complexity" evidence="1">
    <location>
        <begin position="925"/>
        <end position="941"/>
    </location>
</feature>
<gene>
    <name evidence="2" type="ORF">X975_10688</name>
</gene>
<feature type="compositionally biased region" description="Polar residues" evidence="1">
    <location>
        <begin position="896"/>
        <end position="911"/>
    </location>
</feature>
<proteinExistence type="predicted"/>